<keyword evidence="6" id="KW-0007">Acetylation</keyword>
<dbReference type="AlphaFoldDB" id="A0A4D7JG60"/>
<evidence type="ECO:0000313" key="9">
    <source>
        <dbReference type="Proteomes" id="UP000298616"/>
    </source>
</evidence>
<keyword evidence="7" id="KW-0732">Signal</keyword>
<dbReference type="NCBIfam" id="TIGR03814">
    <property type="entry name" value="Gln_ase"/>
    <property type="match status" value="1"/>
</dbReference>
<evidence type="ECO:0000256" key="4">
    <source>
        <dbReference type="ARBA" id="ARBA00022801"/>
    </source>
</evidence>
<feature type="signal peptide" evidence="7">
    <location>
        <begin position="1"/>
        <end position="30"/>
    </location>
</feature>
<evidence type="ECO:0000256" key="7">
    <source>
        <dbReference type="SAM" id="SignalP"/>
    </source>
</evidence>
<comment type="subunit">
    <text evidence="2 6">Homotetramer.</text>
</comment>
<feature type="binding site" evidence="6">
    <location>
        <position position="150"/>
    </location>
    <ligand>
        <name>substrate</name>
    </ligand>
</feature>
<dbReference type="PANTHER" id="PTHR12544:SF48">
    <property type="entry name" value="GLUTAMINASE 1"/>
    <property type="match status" value="1"/>
</dbReference>
<feature type="chain" id="PRO_5020436017" description="Glutaminase" evidence="7">
    <location>
        <begin position="31"/>
        <end position="344"/>
    </location>
</feature>
<dbReference type="HAMAP" id="MF_00313">
    <property type="entry name" value="Glutaminase"/>
    <property type="match status" value="1"/>
</dbReference>
<dbReference type="Pfam" id="PF04960">
    <property type="entry name" value="Glutaminase"/>
    <property type="match status" value="1"/>
</dbReference>
<dbReference type="SUPFAM" id="SSF56601">
    <property type="entry name" value="beta-lactamase/transpeptidase-like"/>
    <property type="match status" value="1"/>
</dbReference>
<evidence type="ECO:0000256" key="5">
    <source>
        <dbReference type="ARBA" id="ARBA00049534"/>
    </source>
</evidence>
<proteinExistence type="inferred from homology"/>
<dbReference type="Gene3D" id="3.40.710.10">
    <property type="entry name" value="DD-peptidase/beta-lactamase superfamily"/>
    <property type="match status" value="1"/>
</dbReference>
<dbReference type="FunFam" id="3.40.710.10:FF:000005">
    <property type="entry name" value="Glutaminase"/>
    <property type="match status" value="1"/>
</dbReference>
<dbReference type="KEGG" id="fpf:DCC35_10580"/>
<dbReference type="Proteomes" id="UP000298616">
    <property type="component" value="Chromosome"/>
</dbReference>
<organism evidence="8 9">
    <name type="scientific">Mangrovivirga cuniculi</name>
    <dbReference type="NCBI Taxonomy" id="2715131"/>
    <lineage>
        <taxon>Bacteria</taxon>
        <taxon>Pseudomonadati</taxon>
        <taxon>Bacteroidota</taxon>
        <taxon>Cytophagia</taxon>
        <taxon>Cytophagales</taxon>
        <taxon>Mangrovivirgaceae</taxon>
        <taxon>Mangrovivirga</taxon>
    </lineage>
</organism>
<comment type="catalytic activity">
    <reaction evidence="5 6">
        <text>L-glutamine + H2O = L-glutamate + NH4(+)</text>
        <dbReference type="Rhea" id="RHEA:15889"/>
        <dbReference type="ChEBI" id="CHEBI:15377"/>
        <dbReference type="ChEBI" id="CHEBI:28938"/>
        <dbReference type="ChEBI" id="CHEBI:29985"/>
        <dbReference type="ChEBI" id="CHEBI:58359"/>
        <dbReference type="EC" id="3.5.1.2"/>
    </reaction>
</comment>
<accession>A0A4D7JG60</accession>
<gene>
    <name evidence="6" type="primary">glsA</name>
    <name evidence="8" type="ORF">DCC35_10580</name>
</gene>
<dbReference type="OrthoDB" id="9788822at2"/>
<reference evidence="8 9" key="1">
    <citation type="submission" date="2018-04" db="EMBL/GenBank/DDBJ databases">
        <title>Complete genome uncultured novel isolate.</title>
        <authorList>
            <person name="Merlino G."/>
        </authorList>
    </citation>
    <scope>NUCLEOTIDE SEQUENCE [LARGE SCALE GENOMIC DNA]</scope>
    <source>
        <strain evidence="9">R1DC9</strain>
    </source>
</reference>
<evidence type="ECO:0000256" key="3">
    <source>
        <dbReference type="ARBA" id="ARBA00012918"/>
    </source>
</evidence>
<feature type="binding site" evidence="6">
    <location>
        <position position="99"/>
    </location>
    <ligand>
        <name>substrate</name>
    </ligand>
</feature>
<feature type="binding site" evidence="6">
    <location>
        <position position="295"/>
    </location>
    <ligand>
        <name>substrate</name>
    </ligand>
</feature>
<evidence type="ECO:0000256" key="2">
    <source>
        <dbReference type="ARBA" id="ARBA00011881"/>
    </source>
</evidence>
<evidence type="ECO:0000313" key="8">
    <source>
        <dbReference type="EMBL" id="QCK15159.1"/>
    </source>
</evidence>
<feature type="binding site" evidence="6">
    <location>
        <position position="225"/>
    </location>
    <ligand>
        <name>substrate</name>
    </ligand>
</feature>
<evidence type="ECO:0000256" key="6">
    <source>
        <dbReference type="HAMAP-Rule" id="MF_00313"/>
    </source>
</evidence>
<dbReference type="RefSeq" id="WP_137090744.1">
    <property type="nucleotide sequence ID" value="NZ_CP028923.1"/>
</dbReference>
<dbReference type="InterPro" id="IPR015868">
    <property type="entry name" value="Glutaminase"/>
</dbReference>
<dbReference type="NCBIfam" id="NF009020">
    <property type="entry name" value="PRK12356.1"/>
    <property type="match status" value="1"/>
</dbReference>
<dbReference type="GO" id="GO:0006537">
    <property type="term" value="P:glutamate biosynthetic process"/>
    <property type="evidence" value="ECO:0007669"/>
    <property type="project" value="TreeGrafter"/>
</dbReference>
<protein>
    <recommendedName>
        <fullName evidence="3 6">Glutaminase</fullName>
        <ecNumber evidence="3 6">3.5.1.2</ecNumber>
    </recommendedName>
</protein>
<feature type="binding site" evidence="6">
    <location>
        <position position="194"/>
    </location>
    <ligand>
        <name>substrate</name>
    </ligand>
</feature>
<keyword evidence="9" id="KW-1185">Reference proteome</keyword>
<sequence>MNFNLFKNKQCRQLTVIVCLSILTLIPAVAQKTKFTADEYNEALKEAHEKLLQNKDGANADYIPVLAEVPSDLFGISICTVDGEIYDIGDSEHRFSIQSISKVFTLAMVMQRLGIRAIPDTIGVNATGRPFNSIVAIEVQPDRPSNSCVNAGAIATTSLVEGDTYDEKWNNIITTFSKFAGRDLDVDQEVYESEAATNNRNRAIAHLLEAYNRMYFDPVEATDIYTKQCAISVNSHDLAVMSATLANGGVNPQTKEKIIDEKYLPHIMAVMCTAGLYDDSGLWLYYVGLPGKSGVGGGVIAVAPGRFGIAAFSPRLDVAGNSVRGVRAIIEVSRKLGVNLFTVK</sequence>
<dbReference type="EMBL" id="CP028923">
    <property type="protein sequence ID" value="QCK15159.1"/>
    <property type="molecule type" value="Genomic_DNA"/>
</dbReference>
<dbReference type="InterPro" id="IPR012338">
    <property type="entry name" value="Beta-lactam/transpept-like"/>
</dbReference>
<dbReference type="PANTHER" id="PTHR12544">
    <property type="entry name" value="GLUTAMINASE"/>
    <property type="match status" value="1"/>
</dbReference>
<keyword evidence="4 6" id="KW-0378">Hydrolase</keyword>
<dbReference type="GO" id="GO:0006543">
    <property type="term" value="P:L-glutamine catabolic process"/>
    <property type="evidence" value="ECO:0007669"/>
    <property type="project" value="TreeGrafter"/>
</dbReference>
<name>A0A4D7JG60_9BACT</name>
<dbReference type="GO" id="GO:0004359">
    <property type="term" value="F:glutaminase activity"/>
    <property type="evidence" value="ECO:0007669"/>
    <property type="project" value="UniProtKB-UniRule"/>
</dbReference>
<evidence type="ECO:0000256" key="1">
    <source>
        <dbReference type="ARBA" id="ARBA00011076"/>
    </source>
</evidence>
<comment type="similarity">
    <text evidence="1 6">Belongs to the glutaminase family.</text>
</comment>
<feature type="binding site" evidence="6">
    <location>
        <position position="201"/>
    </location>
    <ligand>
        <name>substrate</name>
    </ligand>
</feature>
<feature type="binding site" evidence="6">
    <location>
        <position position="277"/>
    </location>
    <ligand>
        <name>substrate</name>
    </ligand>
</feature>
<dbReference type="EC" id="3.5.1.2" evidence="3 6"/>